<protein>
    <recommendedName>
        <fullName evidence="3">GCF C-terminal domain-containing protein</fullName>
    </recommendedName>
</protein>
<reference evidence="1 2" key="1">
    <citation type="journal article" date="2014" name="Nature">
        <title>The genome of the recently domesticated crop plant sugar beet (Beta vulgaris).</title>
        <authorList>
            <person name="Dohm J.C."/>
            <person name="Minoche A.E."/>
            <person name="Holtgrawe D."/>
            <person name="Capella-Gutierrez S."/>
            <person name="Zakrzewski F."/>
            <person name="Tafer H."/>
            <person name="Rupp O."/>
            <person name="Sorensen T.R."/>
            <person name="Stracke R."/>
            <person name="Reinhardt R."/>
            <person name="Goesmann A."/>
            <person name="Kraft T."/>
            <person name="Schulz B."/>
            <person name="Stadler P.F."/>
            <person name="Schmidt T."/>
            <person name="Gabaldon T."/>
            <person name="Lehrach H."/>
            <person name="Weisshaar B."/>
            <person name="Himmelbauer H."/>
        </authorList>
    </citation>
    <scope>NUCLEOTIDE SEQUENCE [LARGE SCALE GENOMIC DNA]</scope>
    <source>
        <tissue evidence="1">Taproot</tissue>
    </source>
</reference>
<dbReference type="Gramene" id="KMS64889">
    <property type="protein sequence ID" value="KMS64889"/>
    <property type="gene ID" value="BVRB_041620"/>
</dbReference>
<organism evidence="1 2">
    <name type="scientific">Beta vulgaris subsp. vulgaris</name>
    <name type="common">Beet</name>
    <dbReference type="NCBI Taxonomy" id="3555"/>
    <lineage>
        <taxon>Eukaryota</taxon>
        <taxon>Viridiplantae</taxon>
        <taxon>Streptophyta</taxon>
        <taxon>Embryophyta</taxon>
        <taxon>Tracheophyta</taxon>
        <taxon>Spermatophyta</taxon>
        <taxon>Magnoliopsida</taxon>
        <taxon>eudicotyledons</taxon>
        <taxon>Gunneridae</taxon>
        <taxon>Pentapetalae</taxon>
        <taxon>Caryophyllales</taxon>
        <taxon>Chenopodiaceae</taxon>
        <taxon>Betoideae</taxon>
        <taxon>Beta</taxon>
    </lineage>
</organism>
<sequence length="136" mass="15875">MRVVIGDSSESANTERLEKVLNFHRSIFVSKCYRHPVPAVVLAHLTVLDVNLRQWASVLPKSEIWDYFFRISDNLSKLPVCKAAALALMSSLLERWPDEEWRQKNVEAFLNKRVLRHVTTPRKTAHCLRIILRILR</sequence>
<proteinExistence type="predicted"/>
<gene>
    <name evidence="1" type="ORF">BVRB_041620</name>
</gene>
<keyword evidence="2" id="KW-1185">Reference proteome</keyword>
<dbReference type="AlphaFoldDB" id="A0A0J7YMR9"/>
<evidence type="ECO:0000313" key="2">
    <source>
        <dbReference type="Proteomes" id="UP000035740"/>
    </source>
</evidence>
<dbReference type="Proteomes" id="UP000035740">
    <property type="component" value="Unassembled WGS sequence"/>
</dbReference>
<accession>A0A0J7YMR9</accession>
<name>A0A0J7YMR9_BETVV</name>
<dbReference type="EMBL" id="KQ119389">
    <property type="protein sequence ID" value="KMS64889.1"/>
    <property type="molecule type" value="Genomic_DNA"/>
</dbReference>
<evidence type="ECO:0008006" key="3">
    <source>
        <dbReference type="Google" id="ProtNLM"/>
    </source>
</evidence>
<evidence type="ECO:0000313" key="1">
    <source>
        <dbReference type="EMBL" id="KMS64889.1"/>
    </source>
</evidence>
<feature type="non-terminal residue" evidence="1">
    <location>
        <position position="136"/>
    </location>
</feature>